<keyword evidence="3" id="KW-0540">Nuclease</keyword>
<feature type="region of interest" description="Disordered" evidence="15">
    <location>
        <begin position="498"/>
        <end position="518"/>
    </location>
</feature>
<evidence type="ECO:0000256" key="6">
    <source>
        <dbReference type="ARBA" id="ARBA00022801"/>
    </source>
</evidence>
<dbReference type="Pfam" id="PF00665">
    <property type="entry name" value="rve"/>
    <property type="match status" value="1"/>
</dbReference>
<dbReference type="PANTHER" id="PTHR42648:SF11">
    <property type="entry name" value="TRANSPOSON TY4-P GAG-POL POLYPROTEIN"/>
    <property type="match status" value="1"/>
</dbReference>
<dbReference type="InterPro" id="IPR001584">
    <property type="entry name" value="Integrase_cat-core"/>
</dbReference>
<keyword evidence="7" id="KW-0460">Magnesium</keyword>
<proteinExistence type="predicted"/>
<evidence type="ECO:0000256" key="14">
    <source>
        <dbReference type="ARBA" id="ARBA00049244"/>
    </source>
</evidence>
<evidence type="ECO:0000256" key="7">
    <source>
        <dbReference type="ARBA" id="ARBA00022842"/>
    </source>
</evidence>
<evidence type="ECO:0000313" key="17">
    <source>
        <dbReference type="EMBL" id="CCF48458.1"/>
    </source>
</evidence>
<organism evidence="17 18">
    <name type="scientific">Ustilago hordei</name>
    <name type="common">Barley covered smut fungus</name>
    <dbReference type="NCBI Taxonomy" id="120017"/>
    <lineage>
        <taxon>Eukaryota</taxon>
        <taxon>Fungi</taxon>
        <taxon>Dikarya</taxon>
        <taxon>Basidiomycota</taxon>
        <taxon>Ustilaginomycotina</taxon>
        <taxon>Ustilaginomycetes</taxon>
        <taxon>Ustilaginales</taxon>
        <taxon>Ustilaginaceae</taxon>
        <taxon>Ustilago</taxon>
    </lineage>
</organism>
<dbReference type="Proteomes" id="UP000006174">
    <property type="component" value="Unassembled WGS sequence"/>
</dbReference>
<evidence type="ECO:0000256" key="11">
    <source>
        <dbReference type="ARBA" id="ARBA00022932"/>
    </source>
</evidence>
<dbReference type="GO" id="GO:0006310">
    <property type="term" value="P:DNA recombination"/>
    <property type="evidence" value="ECO:0007669"/>
    <property type="project" value="UniProtKB-KW"/>
</dbReference>
<keyword evidence="2" id="KW-0548">Nucleotidyltransferase</keyword>
<dbReference type="GO" id="GO:0005634">
    <property type="term" value="C:nucleus"/>
    <property type="evidence" value="ECO:0007669"/>
    <property type="project" value="UniProtKB-ARBA"/>
</dbReference>
<feature type="compositionally biased region" description="Basic and acidic residues" evidence="15">
    <location>
        <begin position="509"/>
        <end position="518"/>
    </location>
</feature>
<protein>
    <submittedName>
        <fullName evidence="17">Related to retrotransposon HobS hobase</fullName>
    </submittedName>
</protein>
<evidence type="ECO:0000256" key="9">
    <source>
        <dbReference type="ARBA" id="ARBA00022908"/>
    </source>
</evidence>
<dbReference type="AlphaFoldDB" id="I2FNG5"/>
<keyword evidence="8" id="KW-0694">RNA-binding</keyword>
<keyword evidence="6" id="KW-0378">Hydrolase</keyword>
<gene>
    <name evidence="17" type="ORF">UHOR_13169</name>
</gene>
<comment type="caution">
    <text evidence="17">The sequence shown here is derived from an EMBL/GenBank/DDBJ whole genome shotgun (WGS) entry which is preliminary data.</text>
</comment>
<keyword evidence="11" id="KW-0239">DNA-directed DNA polymerase</keyword>
<reference evidence="17 18" key="1">
    <citation type="journal article" date="2012" name="Plant Cell">
        <title>Genome comparison of barley and maize smut fungi reveals targeted loss of RNA silencing components and species-specific presence of transposable elements.</title>
        <authorList>
            <person name="Laurie J.D."/>
            <person name="Ali S."/>
            <person name="Linning R."/>
            <person name="Mannhaupt G."/>
            <person name="Wong P."/>
            <person name="Gueldener U."/>
            <person name="Muensterkoetter M."/>
            <person name="Moore R."/>
            <person name="Kahmann R."/>
            <person name="Bakkeren G."/>
            <person name="Schirawski J."/>
        </authorList>
    </citation>
    <scope>NUCLEOTIDE SEQUENCE [LARGE SCALE GENOMIC DNA]</scope>
    <source>
        <strain evidence="18">Uh4875-4</strain>
    </source>
</reference>
<dbReference type="GO" id="GO:0003887">
    <property type="term" value="F:DNA-directed DNA polymerase activity"/>
    <property type="evidence" value="ECO:0007669"/>
    <property type="project" value="UniProtKB-KW"/>
</dbReference>
<name>I2FNG5_USTHO</name>
<comment type="catalytic activity">
    <reaction evidence="14">
        <text>DNA(n) + a 2'-deoxyribonucleoside 5'-triphosphate = DNA(n+1) + diphosphate</text>
        <dbReference type="Rhea" id="RHEA:22508"/>
        <dbReference type="Rhea" id="RHEA-COMP:17339"/>
        <dbReference type="Rhea" id="RHEA-COMP:17340"/>
        <dbReference type="ChEBI" id="CHEBI:33019"/>
        <dbReference type="ChEBI" id="CHEBI:61560"/>
        <dbReference type="ChEBI" id="CHEBI:173112"/>
        <dbReference type="EC" id="2.7.7.7"/>
    </reaction>
</comment>
<evidence type="ECO:0000256" key="1">
    <source>
        <dbReference type="ARBA" id="ARBA00022578"/>
    </source>
</evidence>
<keyword evidence="4" id="KW-0479">Metal-binding</keyword>
<evidence type="ECO:0000259" key="16">
    <source>
        <dbReference type="PROSITE" id="PS50994"/>
    </source>
</evidence>
<keyword evidence="10" id="KW-0695">RNA-directed DNA polymerase</keyword>
<keyword evidence="12" id="KW-0233">DNA recombination</keyword>
<dbReference type="HOGENOM" id="CLU_462468_0_0_1"/>
<dbReference type="PANTHER" id="PTHR42648">
    <property type="entry name" value="TRANSPOSASE, PUTATIVE-RELATED"/>
    <property type="match status" value="1"/>
</dbReference>
<accession>I2FNG5</accession>
<evidence type="ECO:0000256" key="13">
    <source>
        <dbReference type="ARBA" id="ARBA00048173"/>
    </source>
</evidence>
<dbReference type="GO" id="GO:0003723">
    <property type="term" value="F:RNA binding"/>
    <property type="evidence" value="ECO:0007669"/>
    <property type="project" value="UniProtKB-KW"/>
</dbReference>
<keyword evidence="18" id="KW-1185">Reference proteome</keyword>
<keyword evidence="11" id="KW-0808">Transferase</keyword>
<dbReference type="GO" id="GO:0016787">
    <property type="term" value="F:hydrolase activity"/>
    <property type="evidence" value="ECO:0007669"/>
    <property type="project" value="UniProtKB-KW"/>
</dbReference>
<evidence type="ECO:0000256" key="10">
    <source>
        <dbReference type="ARBA" id="ARBA00022918"/>
    </source>
</evidence>
<dbReference type="InterPro" id="IPR036397">
    <property type="entry name" value="RNaseH_sf"/>
</dbReference>
<dbReference type="GO" id="GO:0046872">
    <property type="term" value="F:metal ion binding"/>
    <property type="evidence" value="ECO:0007669"/>
    <property type="project" value="UniProtKB-KW"/>
</dbReference>
<evidence type="ECO:0000256" key="5">
    <source>
        <dbReference type="ARBA" id="ARBA00022759"/>
    </source>
</evidence>
<dbReference type="GO" id="GO:0032196">
    <property type="term" value="P:transposition"/>
    <property type="evidence" value="ECO:0007669"/>
    <property type="project" value="UniProtKB-KW"/>
</dbReference>
<dbReference type="SUPFAM" id="SSF53098">
    <property type="entry name" value="Ribonuclease H-like"/>
    <property type="match status" value="1"/>
</dbReference>
<sequence>MICEDQTANKIWKYLEWRYSKVGSVNKVISNIEHIANKRAQMGHPVNSGMKLGCLLCGVQPHLHLYTAACKAQWESIALSKASNPTEASSAELKLKLKHLFNTAAMGLHNYKESAHLKEQEVNNVTLVTQFTNNNQSGYQHHQQPTQAQNQQNPTRNQVTCWNCDGTAGGKPDNGWIWDTGADVHICKDELIMTDLQHINGCIQQAQGHSTLSINTNVGIKHIVLSRVVLICNGNFNLFSPRAAAKTCGGDVKRDKQGRDCIVIEKDRQQRQLDCATIHNGRVYLDIVSKDASSNNAAPKESIAKAKKETWVLQAKSDTNAVVLCLDHIQKSLKAAGIDIQGMPKDFCCEACNTTKFTHPPFGQGRNETKAKLDVVISNLQGPMQVLSIGGARYMLTITDIHTCFGWVRTLASKDTTKAAVKKWLEKMKQEAGSYPKVFQSDNGREYMLNTFKTMLCQCGIIQQWTTPYTPQQIGIAKCSNHMIMNIHHYGPKPFTTQTGSEIGLTPRSSEKSPTHYGLDKNCIDASDHSKVYISRDVRFNTEVLSDAIMDINTNCTSQNIENNSPIWDLDDNLAINNVLCDPAPHNAHT</sequence>
<keyword evidence="1" id="KW-0815">Transposition</keyword>
<evidence type="ECO:0000256" key="2">
    <source>
        <dbReference type="ARBA" id="ARBA00022695"/>
    </source>
</evidence>
<dbReference type="Gene3D" id="3.30.420.10">
    <property type="entry name" value="Ribonuclease H-like superfamily/Ribonuclease H"/>
    <property type="match status" value="1"/>
</dbReference>
<evidence type="ECO:0000313" key="18">
    <source>
        <dbReference type="Proteomes" id="UP000006174"/>
    </source>
</evidence>
<dbReference type="eggNOG" id="KOG0017">
    <property type="taxonomic scope" value="Eukaryota"/>
</dbReference>
<evidence type="ECO:0000256" key="3">
    <source>
        <dbReference type="ARBA" id="ARBA00022722"/>
    </source>
</evidence>
<keyword evidence="9" id="KW-0229">DNA integration</keyword>
<dbReference type="GO" id="GO:0003964">
    <property type="term" value="F:RNA-directed DNA polymerase activity"/>
    <property type="evidence" value="ECO:0007669"/>
    <property type="project" value="UniProtKB-KW"/>
</dbReference>
<evidence type="ECO:0000256" key="4">
    <source>
        <dbReference type="ARBA" id="ARBA00022723"/>
    </source>
</evidence>
<comment type="catalytic activity">
    <reaction evidence="13">
        <text>DNA(n) + a 2'-deoxyribonucleoside 5'-triphosphate = DNA(n+1) + diphosphate</text>
        <dbReference type="Rhea" id="RHEA:22508"/>
        <dbReference type="Rhea" id="RHEA-COMP:17339"/>
        <dbReference type="Rhea" id="RHEA-COMP:17340"/>
        <dbReference type="ChEBI" id="CHEBI:33019"/>
        <dbReference type="ChEBI" id="CHEBI:61560"/>
        <dbReference type="ChEBI" id="CHEBI:173112"/>
        <dbReference type="EC" id="2.7.7.49"/>
    </reaction>
</comment>
<dbReference type="InterPro" id="IPR039537">
    <property type="entry name" value="Retrotran_Ty1/copia-like"/>
</dbReference>
<dbReference type="InterPro" id="IPR012337">
    <property type="entry name" value="RNaseH-like_sf"/>
</dbReference>
<dbReference type="EMBL" id="CAGI01000134">
    <property type="protein sequence ID" value="CCF48458.1"/>
    <property type="molecule type" value="Genomic_DNA"/>
</dbReference>
<dbReference type="GO" id="GO:0015074">
    <property type="term" value="P:DNA integration"/>
    <property type="evidence" value="ECO:0007669"/>
    <property type="project" value="UniProtKB-KW"/>
</dbReference>
<dbReference type="PROSITE" id="PS50994">
    <property type="entry name" value="INTEGRASE"/>
    <property type="match status" value="1"/>
</dbReference>
<evidence type="ECO:0000256" key="8">
    <source>
        <dbReference type="ARBA" id="ARBA00022884"/>
    </source>
</evidence>
<dbReference type="GO" id="GO:0004519">
    <property type="term" value="F:endonuclease activity"/>
    <property type="evidence" value="ECO:0007669"/>
    <property type="project" value="UniProtKB-KW"/>
</dbReference>
<keyword evidence="5" id="KW-0255">Endonuclease</keyword>
<feature type="domain" description="Integrase catalytic" evidence="16">
    <location>
        <begin position="357"/>
        <end position="486"/>
    </location>
</feature>
<evidence type="ECO:0000256" key="12">
    <source>
        <dbReference type="ARBA" id="ARBA00023172"/>
    </source>
</evidence>
<evidence type="ECO:0000256" key="15">
    <source>
        <dbReference type="SAM" id="MobiDB-lite"/>
    </source>
</evidence>